<proteinExistence type="predicted"/>
<dbReference type="RefSeq" id="WP_377178705.1">
    <property type="nucleotide sequence ID" value="NZ_JBHUJB010000076.1"/>
</dbReference>
<keyword evidence="2" id="KW-1185">Reference proteome</keyword>
<evidence type="ECO:0000313" key="1">
    <source>
        <dbReference type="EMBL" id="MFD2160292.1"/>
    </source>
</evidence>
<protein>
    <submittedName>
        <fullName evidence="1">Uncharacterized protein</fullName>
    </submittedName>
</protein>
<gene>
    <name evidence="1" type="ORF">ACFSW8_15420</name>
</gene>
<comment type="caution">
    <text evidence="1">The sequence shown here is derived from an EMBL/GenBank/DDBJ whole genome shotgun (WGS) entry which is preliminary data.</text>
</comment>
<accession>A0ABW4ZEN9</accession>
<evidence type="ECO:0000313" key="2">
    <source>
        <dbReference type="Proteomes" id="UP001597389"/>
    </source>
</evidence>
<name>A0ABW4ZEN9_9BACT</name>
<dbReference type="EMBL" id="JBHUJB010000076">
    <property type="protein sequence ID" value="MFD2160292.1"/>
    <property type="molecule type" value="Genomic_DNA"/>
</dbReference>
<organism evidence="1 2">
    <name type="scientific">Rubritalea tangerina</name>
    <dbReference type="NCBI Taxonomy" id="430798"/>
    <lineage>
        <taxon>Bacteria</taxon>
        <taxon>Pseudomonadati</taxon>
        <taxon>Verrucomicrobiota</taxon>
        <taxon>Verrucomicrobiia</taxon>
        <taxon>Verrucomicrobiales</taxon>
        <taxon>Rubritaleaceae</taxon>
        <taxon>Rubritalea</taxon>
    </lineage>
</organism>
<reference evidence="2" key="1">
    <citation type="journal article" date="2019" name="Int. J. Syst. Evol. Microbiol.">
        <title>The Global Catalogue of Microorganisms (GCM) 10K type strain sequencing project: providing services to taxonomists for standard genome sequencing and annotation.</title>
        <authorList>
            <consortium name="The Broad Institute Genomics Platform"/>
            <consortium name="The Broad Institute Genome Sequencing Center for Infectious Disease"/>
            <person name="Wu L."/>
            <person name="Ma J."/>
        </authorList>
    </citation>
    <scope>NUCLEOTIDE SEQUENCE [LARGE SCALE GENOMIC DNA]</scope>
    <source>
        <strain evidence="2">CCUG 57942</strain>
    </source>
</reference>
<dbReference type="Proteomes" id="UP001597389">
    <property type="component" value="Unassembled WGS sequence"/>
</dbReference>
<sequence>MRTSKLLTYLGSIKEPSDIETLEAKINGILGARGKISILPTDGEKEVTSYHYDASKFLYQLRIYFVTGIVGEGEEAQIKVMSCEVYSLEKKDQYIEYTFSKEPVLGGESGGSEKPLM</sequence>